<feature type="compositionally biased region" description="Basic and acidic residues" evidence="7">
    <location>
        <begin position="1124"/>
        <end position="1135"/>
    </location>
</feature>
<evidence type="ECO:0000256" key="6">
    <source>
        <dbReference type="PROSITE-ProRule" id="PRU10133"/>
    </source>
</evidence>
<feature type="region of interest" description="Disordered" evidence="7">
    <location>
        <begin position="1023"/>
        <end position="1083"/>
    </location>
</feature>
<keyword evidence="5" id="KW-0067">ATP-binding</keyword>
<feature type="compositionally biased region" description="Basic and acidic residues" evidence="7">
    <location>
        <begin position="1036"/>
        <end position="1047"/>
    </location>
</feature>
<dbReference type="InterPro" id="IPR002372">
    <property type="entry name" value="PQQ_rpt_dom"/>
</dbReference>
<keyword evidence="8" id="KW-0812">Transmembrane</keyword>
<dbReference type="GO" id="GO:0010183">
    <property type="term" value="P:pollen tube guidance"/>
    <property type="evidence" value="ECO:0007669"/>
    <property type="project" value="TreeGrafter"/>
</dbReference>
<feature type="compositionally biased region" description="Polar residues" evidence="7">
    <location>
        <begin position="949"/>
        <end position="963"/>
    </location>
</feature>
<dbReference type="Gene3D" id="3.10.110.10">
    <property type="entry name" value="Ubiquitin Conjugating Enzyme"/>
    <property type="match status" value="1"/>
</dbReference>
<dbReference type="Pfam" id="PF13360">
    <property type="entry name" value="PQQ_2"/>
    <property type="match status" value="1"/>
</dbReference>
<keyword evidence="11" id="KW-1185">Reference proteome</keyword>
<dbReference type="Gene3D" id="2.130.10.10">
    <property type="entry name" value="YVTN repeat-like/Quinoprotein amine dehydrogenase"/>
    <property type="match status" value="1"/>
</dbReference>
<dbReference type="Pfam" id="PF00179">
    <property type="entry name" value="UQ_con"/>
    <property type="match status" value="1"/>
</dbReference>
<dbReference type="InterPro" id="IPR000608">
    <property type="entry name" value="UBC"/>
</dbReference>
<dbReference type="FunFam" id="3.10.110.10:FF:000041">
    <property type="entry name" value="Ubiquitin-conjugating enzyme E2 T"/>
    <property type="match status" value="1"/>
</dbReference>
<keyword evidence="8" id="KW-0472">Membrane</keyword>
<proteinExistence type="predicted"/>
<dbReference type="GO" id="GO:0005524">
    <property type="term" value="F:ATP binding"/>
    <property type="evidence" value="ECO:0007669"/>
    <property type="project" value="UniProtKB-KW"/>
</dbReference>
<feature type="region of interest" description="Disordered" evidence="7">
    <location>
        <begin position="174"/>
        <end position="277"/>
    </location>
</feature>
<dbReference type="InterPro" id="IPR045301">
    <property type="entry name" value="GEX3-like"/>
</dbReference>
<evidence type="ECO:0000256" key="5">
    <source>
        <dbReference type="ARBA" id="ARBA00022840"/>
    </source>
</evidence>
<gene>
    <name evidence="10" type="ORF">A4U43_C05F26040</name>
</gene>
<dbReference type="PROSITE" id="PS50127">
    <property type="entry name" value="UBC_2"/>
    <property type="match status" value="1"/>
</dbReference>
<feature type="compositionally biased region" description="Basic and acidic residues" evidence="7">
    <location>
        <begin position="181"/>
        <end position="192"/>
    </location>
</feature>
<feature type="active site" description="Glycyl thioester intermediate" evidence="6">
    <location>
        <position position="97"/>
    </location>
</feature>
<feature type="compositionally biased region" description="Basic and acidic residues" evidence="7">
    <location>
        <begin position="222"/>
        <end position="233"/>
    </location>
</feature>
<feature type="region of interest" description="Disordered" evidence="7">
    <location>
        <begin position="1099"/>
        <end position="1135"/>
    </location>
</feature>
<keyword evidence="8" id="KW-1133">Transmembrane helix</keyword>
<feature type="compositionally biased region" description="Low complexity" evidence="7">
    <location>
        <begin position="964"/>
        <end position="974"/>
    </location>
</feature>
<feature type="compositionally biased region" description="Polar residues" evidence="7">
    <location>
        <begin position="193"/>
        <end position="202"/>
    </location>
</feature>
<dbReference type="GO" id="GO:0009793">
    <property type="term" value="P:embryo development ending in seed dormancy"/>
    <property type="evidence" value="ECO:0007669"/>
    <property type="project" value="TreeGrafter"/>
</dbReference>
<keyword evidence="2" id="KW-0808">Transferase</keyword>
<dbReference type="SUPFAM" id="SSF50998">
    <property type="entry name" value="Quinoprotein alcohol dehydrogenase-like"/>
    <property type="match status" value="1"/>
</dbReference>
<dbReference type="Gramene" id="ONK69722">
    <property type="protein sequence ID" value="ONK69722"/>
    <property type="gene ID" value="A4U43_C05F26040"/>
</dbReference>
<dbReference type="AlphaFoldDB" id="A0A5P1EUQ8"/>
<evidence type="ECO:0000256" key="2">
    <source>
        <dbReference type="ARBA" id="ARBA00022679"/>
    </source>
</evidence>
<feature type="compositionally biased region" description="Basic and acidic residues" evidence="7">
    <location>
        <begin position="872"/>
        <end position="889"/>
    </location>
</feature>
<feature type="compositionally biased region" description="Basic and acidic residues" evidence="7">
    <location>
        <begin position="1054"/>
        <end position="1066"/>
    </location>
</feature>
<dbReference type="SMART" id="SM00212">
    <property type="entry name" value="UBCc"/>
    <property type="match status" value="1"/>
</dbReference>
<feature type="region of interest" description="Disordered" evidence="7">
    <location>
        <begin position="913"/>
        <end position="980"/>
    </location>
</feature>
<feature type="compositionally biased region" description="Low complexity" evidence="7">
    <location>
        <begin position="1108"/>
        <end position="1123"/>
    </location>
</feature>
<dbReference type="CDD" id="cd23805">
    <property type="entry name" value="UBCc_UBE2T"/>
    <property type="match status" value="1"/>
</dbReference>
<dbReference type="SMART" id="SM00564">
    <property type="entry name" value="PQQ"/>
    <property type="match status" value="4"/>
</dbReference>
<dbReference type="InterPro" id="IPR015943">
    <property type="entry name" value="WD40/YVTN_repeat-like_dom_sf"/>
</dbReference>
<feature type="region of interest" description="Disordered" evidence="7">
    <location>
        <begin position="856"/>
        <end position="900"/>
    </location>
</feature>
<dbReference type="EC" id="2.3.2.23" evidence="1"/>
<feature type="compositionally biased region" description="Polar residues" evidence="7">
    <location>
        <begin position="240"/>
        <end position="271"/>
    </location>
</feature>
<accession>A0A5P1EUQ8</accession>
<dbReference type="InterPro" id="IPR011047">
    <property type="entry name" value="Quinoprotein_ADH-like_sf"/>
</dbReference>
<dbReference type="PROSITE" id="PS00183">
    <property type="entry name" value="UBC_1"/>
    <property type="match status" value="1"/>
</dbReference>
<evidence type="ECO:0000313" key="11">
    <source>
        <dbReference type="Proteomes" id="UP000243459"/>
    </source>
</evidence>
<evidence type="ECO:0000256" key="7">
    <source>
        <dbReference type="SAM" id="MobiDB-lite"/>
    </source>
</evidence>
<dbReference type="GO" id="GO:0061631">
    <property type="term" value="F:ubiquitin conjugating enzyme activity"/>
    <property type="evidence" value="ECO:0007669"/>
    <property type="project" value="UniProtKB-EC"/>
</dbReference>
<dbReference type="Proteomes" id="UP000243459">
    <property type="component" value="Chromosome 5"/>
</dbReference>
<keyword evidence="4" id="KW-0833">Ubl conjugation pathway</keyword>
<reference evidence="11" key="1">
    <citation type="journal article" date="2017" name="Nat. Commun.">
        <title>The asparagus genome sheds light on the origin and evolution of a young Y chromosome.</title>
        <authorList>
            <person name="Harkess A."/>
            <person name="Zhou J."/>
            <person name="Xu C."/>
            <person name="Bowers J.E."/>
            <person name="Van der Hulst R."/>
            <person name="Ayyampalayam S."/>
            <person name="Mercati F."/>
            <person name="Riccardi P."/>
            <person name="McKain M.R."/>
            <person name="Kakrana A."/>
            <person name="Tang H."/>
            <person name="Ray J."/>
            <person name="Groenendijk J."/>
            <person name="Arikit S."/>
            <person name="Mathioni S.M."/>
            <person name="Nakano M."/>
            <person name="Shan H."/>
            <person name="Telgmann-Rauber A."/>
            <person name="Kanno A."/>
            <person name="Yue Z."/>
            <person name="Chen H."/>
            <person name="Li W."/>
            <person name="Chen Y."/>
            <person name="Xu X."/>
            <person name="Zhang Y."/>
            <person name="Luo S."/>
            <person name="Chen H."/>
            <person name="Gao J."/>
            <person name="Mao Z."/>
            <person name="Pires J.C."/>
            <person name="Luo M."/>
            <person name="Kudrna D."/>
            <person name="Wing R.A."/>
            <person name="Meyers B.C."/>
            <person name="Yi K."/>
            <person name="Kong H."/>
            <person name="Lavrijsen P."/>
            <person name="Sunseri F."/>
            <person name="Falavigna A."/>
            <person name="Ye Y."/>
            <person name="Leebens-Mack J.H."/>
            <person name="Chen G."/>
        </authorList>
    </citation>
    <scope>NUCLEOTIDE SEQUENCE [LARGE SCALE GENOMIC DNA]</scope>
    <source>
        <strain evidence="11">cv. DH0086</strain>
    </source>
</reference>
<protein>
    <recommendedName>
        <fullName evidence="1">E2 ubiquitin-conjugating enzyme</fullName>
        <ecNumber evidence="1">2.3.2.23</ecNumber>
    </recommendedName>
</protein>
<dbReference type="InterPro" id="IPR023313">
    <property type="entry name" value="UBQ-conjugating_AS"/>
</dbReference>
<dbReference type="InterPro" id="IPR016135">
    <property type="entry name" value="UBQ-conjugating_enzyme/RWD"/>
</dbReference>
<evidence type="ECO:0000256" key="3">
    <source>
        <dbReference type="ARBA" id="ARBA00022741"/>
    </source>
</evidence>
<evidence type="ECO:0000256" key="4">
    <source>
        <dbReference type="ARBA" id="ARBA00022786"/>
    </source>
</evidence>
<dbReference type="GO" id="GO:0005886">
    <property type="term" value="C:plasma membrane"/>
    <property type="evidence" value="ECO:0007669"/>
    <property type="project" value="TreeGrafter"/>
</dbReference>
<name>A0A5P1EUQ8_ASPOF</name>
<feature type="transmembrane region" description="Helical" evidence="8">
    <location>
        <begin position="719"/>
        <end position="745"/>
    </location>
</feature>
<sequence>MAQAARLNLRMQKELKLLITDPPPGVSIPMLSESENPSSSSLSNIEARIEGPEGTVYAKGVFTLKIQIPERYPFQPPNVTFITPIYHPNIDNGGRICLDILNLPPKGAWQPSLNISTVLTSIGLLLSEPNPDDGLMAETSREYKYNRQAFDQKARSWTEKYATAEDTGKINNCSFSTIDPIMDRGTETKRTEVSSGNSINETEGSRKKLRLTGAKLSLKSKTQSEETRNDKENVPPSRKLSISLSQKPLIADSSTLISEKSKTYGEQPSSIKENEDSTRNCKHVEEKAKGTEYIIVSDSEESDEAEVTASKGALELANPLIGHSGKVYACSGKSLLVFERNGTVAWIIPLNYMCNVHITPVDDERGKIYLVAEDRVLKVTPSNIATSESEVDILFGPNSTIGGSGEIIGFAISISYSSLFVTIKNRGLFAILLRGELLWSAGPLLYRFGYRQGCKKNLEDCYFTSAPVVDQCEGTLYVSNTEGQVYSLYIRSPHFRWIQDFSSFDKSMTLVSGNNGLMYVIFPRRASVMALEVSTGNVVWQNDVGPLSTDQSLPVVDSNGWISIGSLDGFLYSFSPTGDMKKLLESSAYDSAIQVSPVLDCSGFGVYVSQTLMDSKTSQTIDNYTYISAMKPIDIVFTLLAPATGTVYWTGKFSGELSSQVSKSDLRHFELNDRILLTFFSSARIGNTLQCYSTRQKISWTCSQVKPKPFDIYTGNEKAILLLVFFQLVIVVLLAFSVRFCCIFWRKKKLQDHGLLRFLEKRRFLHYKKRTLSRMISKLERRTTEDSTANEALTRMSEIVKTKEGVERKLSTCYSLGSDRVISQRGSLLPVYDGKGKSHSFHSSRKESVMVFNAISDSSSSERSNSSYSSDDESRSEDMGSKLKGKEIVEEGPSEFESSSRMFMNSMSIEYLKKTPLPPEKQTRGDTTAALTDRKRTKSHRIKRGVEKATSSHCTKASTTKNNSLKSSPLSLSLSHHHEDHHGQIPSRLILLLLKAPLHQTSEVHRDYGTDADEETLTFLLSPAAAAGRADQNAFRPKEDIGRRPSSDRLSPAGDRRRSRPYEGRRNPLRPPPRPHHFAFQLDSKSNPAVLIELAMPRAPSSKRWRRGSSGSRSSASVEAATPAERRREVEEAEAARERQLWSGLLYGKCGMR</sequence>
<evidence type="ECO:0000313" key="10">
    <source>
        <dbReference type="EMBL" id="ONK69722.1"/>
    </source>
</evidence>
<feature type="domain" description="UBC core" evidence="9">
    <location>
        <begin position="6"/>
        <end position="163"/>
    </location>
</feature>
<organism evidence="10 11">
    <name type="scientific">Asparagus officinalis</name>
    <name type="common">Garden asparagus</name>
    <dbReference type="NCBI Taxonomy" id="4686"/>
    <lineage>
        <taxon>Eukaryota</taxon>
        <taxon>Viridiplantae</taxon>
        <taxon>Streptophyta</taxon>
        <taxon>Embryophyta</taxon>
        <taxon>Tracheophyta</taxon>
        <taxon>Spermatophyta</taxon>
        <taxon>Magnoliopsida</taxon>
        <taxon>Liliopsida</taxon>
        <taxon>Asparagales</taxon>
        <taxon>Asparagaceae</taxon>
        <taxon>Asparagoideae</taxon>
        <taxon>Asparagus</taxon>
    </lineage>
</organism>
<dbReference type="InterPro" id="IPR018391">
    <property type="entry name" value="PQQ_b-propeller_rpt"/>
</dbReference>
<evidence type="ECO:0000259" key="9">
    <source>
        <dbReference type="PROSITE" id="PS50127"/>
    </source>
</evidence>
<dbReference type="SUPFAM" id="SSF54495">
    <property type="entry name" value="UBC-like"/>
    <property type="match status" value="1"/>
</dbReference>
<dbReference type="PANTHER" id="PTHR37253:SF1">
    <property type="entry name" value="PROTEIN GAMETE EXPRESSED 3"/>
    <property type="match status" value="1"/>
</dbReference>
<dbReference type="EMBL" id="CM007385">
    <property type="protein sequence ID" value="ONK69722.1"/>
    <property type="molecule type" value="Genomic_DNA"/>
</dbReference>
<feature type="compositionally biased region" description="Low complexity" evidence="7">
    <location>
        <begin position="856"/>
        <end position="869"/>
    </location>
</feature>
<dbReference type="PANTHER" id="PTHR37253">
    <property type="entry name" value="PROTEIN GAMETE EXPRESSED 3"/>
    <property type="match status" value="1"/>
</dbReference>
<evidence type="ECO:0000256" key="8">
    <source>
        <dbReference type="SAM" id="Phobius"/>
    </source>
</evidence>
<keyword evidence="3" id="KW-0547">Nucleotide-binding</keyword>
<evidence type="ECO:0000256" key="1">
    <source>
        <dbReference type="ARBA" id="ARBA00012486"/>
    </source>
</evidence>